<dbReference type="PATRIC" id="fig|997884.3.peg.789"/>
<dbReference type="Proteomes" id="UP000003089">
    <property type="component" value="Unassembled WGS sequence"/>
</dbReference>
<dbReference type="STRING" id="997884.HMPREF1068_00782"/>
<organism evidence="1 2">
    <name type="scientific">Bacteroides nordii CL02T12C05</name>
    <dbReference type="NCBI Taxonomy" id="997884"/>
    <lineage>
        <taxon>Bacteria</taxon>
        <taxon>Pseudomonadati</taxon>
        <taxon>Bacteroidota</taxon>
        <taxon>Bacteroidia</taxon>
        <taxon>Bacteroidales</taxon>
        <taxon>Bacteroidaceae</taxon>
        <taxon>Bacteroides</taxon>
    </lineage>
</organism>
<accession>I8XU68</accession>
<comment type="caution">
    <text evidence="1">The sequence shown here is derived from an EMBL/GenBank/DDBJ whole genome shotgun (WGS) entry which is preliminary data.</text>
</comment>
<name>I8XU68_9BACE</name>
<reference evidence="1 2" key="1">
    <citation type="submission" date="2012-02" db="EMBL/GenBank/DDBJ databases">
        <title>The Genome Sequence of Bacteroides nordii CL02T12C05.</title>
        <authorList>
            <consortium name="The Broad Institute Genome Sequencing Platform"/>
            <person name="Earl A."/>
            <person name="Ward D."/>
            <person name="Feldgarden M."/>
            <person name="Gevers D."/>
            <person name="Zitomersky N.L."/>
            <person name="Coyne M.J."/>
            <person name="Comstock L.E."/>
            <person name="Young S.K."/>
            <person name="Zeng Q."/>
            <person name="Gargeya S."/>
            <person name="Fitzgerald M."/>
            <person name="Haas B."/>
            <person name="Abouelleil A."/>
            <person name="Alvarado L."/>
            <person name="Arachchi H.M."/>
            <person name="Berlin A."/>
            <person name="Chapman S.B."/>
            <person name="Gearin G."/>
            <person name="Goldberg J."/>
            <person name="Griggs A."/>
            <person name="Gujja S."/>
            <person name="Hansen M."/>
            <person name="Heiman D."/>
            <person name="Howarth C."/>
            <person name="Larimer J."/>
            <person name="Lui A."/>
            <person name="MacDonald P.J.P."/>
            <person name="McCowen C."/>
            <person name="Montmayeur A."/>
            <person name="Murphy C."/>
            <person name="Neiman D."/>
            <person name="Pearson M."/>
            <person name="Priest M."/>
            <person name="Roberts A."/>
            <person name="Saif S."/>
            <person name="Shea T."/>
            <person name="Sisk P."/>
            <person name="Stolte C."/>
            <person name="Sykes S."/>
            <person name="Wortman J."/>
            <person name="Nusbaum C."/>
            <person name="Birren B."/>
        </authorList>
    </citation>
    <scope>NUCLEOTIDE SEQUENCE [LARGE SCALE GENOMIC DNA]</scope>
    <source>
        <strain evidence="1 2">CL02T12C05</strain>
    </source>
</reference>
<evidence type="ECO:0000313" key="2">
    <source>
        <dbReference type="Proteomes" id="UP000003089"/>
    </source>
</evidence>
<gene>
    <name evidence="1" type="ORF">HMPREF1068_00782</name>
</gene>
<evidence type="ECO:0000313" key="1">
    <source>
        <dbReference type="EMBL" id="EIY53612.1"/>
    </source>
</evidence>
<dbReference type="HOGENOM" id="CLU_065312_0_0_10"/>
<keyword evidence="2" id="KW-1185">Reference proteome</keyword>
<dbReference type="eggNOG" id="ENOG5033PYB">
    <property type="taxonomic scope" value="Bacteria"/>
</dbReference>
<proteinExistence type="predicted"/>
<dbReference type="RefSeq" id="WP_007483699.1">
    <property type="nucleotide sequence ID" value="NZ_JH724314.1"/>
</dbReference>
<dbReference type="AlphaFoldDB" id="I8XU68"/>
<protein>
    <submittedName>
        <fullName evidence="1">Uncharacterized protein</fullName>
    </submittedName>
</protein>
<dbReference type="EMBL" id="AGXS01000011">
    <property type="protein sequence ID" value="EIY53612.1"/>
    <property type="molecule type" value="Genomic_DNA"/>
</dbReference>
<sequence>MMNKIKYIIMLYTVICLGACNGDAYLEELYIAPEASFSMEKSEYQVLEVVRFANTGRGTSFVVWPGNTGHCYGVQGDTGFATGSDGIFSYSYDEPGEYEVVWIASSINENKDIVLEKTSRKIKIVDNNSGLDKFIIGNICKMPEYAGNVYYNSTGEFVSSDTIMCPVLWAAWKDAKVNTIKAKQLITFELTSSTSKMSWYDKTEGINREIKSGISTSRIINFIENDKLAIQKFTVETSSGYSKSYYVAPVMIPAFTSFSVGGVEATISRDVSFYNRYDVIVTPSEAADMTQAIPEFVIMNDDKNLLDGTNCKVTVNGVLQTSGVSTVDLSKGSVIYDIEYRMLGTDNELLIQRSQMYVRIAK</sequence>